<reference evidence="2 3" key="1">
    <citation type="submission" date="2015-05" db="EMBL/GenBank/DDBJ databases">
        <title>Draft genome sequence of Microvirga vignae strain BR3299, a novel nitrogen fixing bacteria isolated from Brazil semi-aired region.</title>
        <authorList>
            <person name="Zilli J.E."/>
            <person name="Passos S.R."/>
            <person name="Leite J."/>
            <person name="Baldani J.I."/>
            <person name="Xavier G.R."/>
            <person name="Rumjaneck N.G."/>
            <person name="Simoes-Araujo J.L."/>
        </authorList>
    </citation>
    <scope>NUCLEOTIDE SEQUENCE [LARGE SCALE GENOMIC DNA]</scope>
    <source>
        <strain evidence="2 3">BR3299</strain>
    </source>
</reference>
<protein>
    <submittedName>
        <fullName evidence="2">Uncharacterized protein</fullName>
    </submittedName>
</protein>
<name>A0A0H1RM72_9HYPH</name>
<gene>
    <name evidence="2" type="ORF">AA309_06935</name>
</gene>
<evidence type="ECO:0000313" key="2">
    <source>
        <dbReference type="EMBL" id="KLK93757.1"/>
    </source>
</evidence>
<dbReference type="RefSeq" id="WP_047188279.1">
    <property type="nucleotide sequence ID" value="NZ_LCYG01000017.1"/>
</dbReference>
<evidence type="ECO:0000256" key="1">
    <source>
        <dbReference type="SAM" id="SignalP"/>
    </source>
</evidence>
<sequence>MFRAALPVAALAIASLLDSSDAQAQSQTQIGVLTCNLTGSLGLILTSQKGTACTFDSRKGYSEHYLGVIRRFGLDIGATSGGVLTWAVFAAGPAVPGVLAGNYVGATVEATVGAGLGANVLVGGSNQSIALQPLSVNGQTGLNLALGVGNFELSAAP</sequence>
<dbReference type="AlphaFoldDB" id="A0A0H1RM72"/>
<proteinExistence type="predicted"/>
<evidence type="ECO:0000313" key="3">
    <source>
        <dbReference type="Proteomes" id="UP000035489"/>
    </source>
</evidence>
<feature type="chain" id="PRO_5002593781" evidence="1">
    <location>
        <begin position="25"/>
        <end position="157"/>
    </location>
</feature>
<keyword evidence="3" id="KW-1185">Reference proteome</keyword>
<dbReference type="InterPro" id="IPR009333">
    <property type="entry name" value="DUF992"/>
</dbReference>
<dbReference type="OrthoDB" id="7362478at2"/>
<comment type="caution">
    <text evidence="2">The sequence shown here is derived from an EMBL/GenBank/DDBJ whole genome shotgun (WGS) entry which is preliminary data.</text>
</comment>
<feature type="signal peptide" evidence="1">
    <location>
        <begin position="1"/>
        <end position="24"/>
    </location>
</feature>
<accession>A0A0H1RM72</accession>
<dbReference type="Proteomes" id="UP000035489">
    <property type="component" value="Unassembled WGS sequence"/>
</dbReference>
<dbReference type="EMBL" id="LCYG01000017">
    <property type="protein sequence ID" value="KLK93757.1"/>
    <property type="molecule type" value="Genomic_DNA"/>
</dbReference>
<dbReference type="PATRIC" id="fig|1225564.3.peg.1898"/>
<keyword evidence="1" id="KW-0732">Signal</keyword>
<organism evidence="2 3">
    <name type="scientific">Microvirga vignae</name>
    <dbReference type="NCBI Taxonomy" id="1225564"/>
    <lineage>
        <taxon>Bacteria</taxon>
        <taxon>Pseudomonadati</taxon>
        <taxon>Pseudomonadota</taxon>
        <taxon>Alphaproteobacteria</taxon>
        <taxon>Hyphomicrobiales</taxon>
        <taxon>Methylobacteriaceae</taxon>
        <taxon>Microvirga</taxon>
    </lineage>
</organism>
<dbReference type="STRING" id="1225564.AA309_06935"/>
<dbReference type="Pfam" id="PF06186">
    <property type="entry name" value="DUF992"/>
    <property type="match status" value="1"/>
</dbReference>